<dbReference type="SMART" id="SM00320">
    <property type="entry name" value="WD40"/>
    <property type="match status" value="7"/>
</dbReference>
<feature type="repeat" description="WD" evidence="9">
    <location>
        <begin position="395"/>
        <end position="427"/>
    </location>
</feature>
<dbReference type="GO" id="GO:0003729">
    <property type="term" value="F:mRNA binding"/>
    <property type="evidence" value="ECO:0007669"/>
    <property type="project" value="TreeGrafter"/>
</dbReference>
<evidence type="ECO:0000313" key="11">
    <source>
        <dbReference type="EMBL" id="QDZ19087.1"/>
    </source>
</evidence>
<comment type="subcellular location">
    <subcellularLocation>
        <location evidence="1">Nucleus</location>
    </subcellularLocation>
</comment>
<dbReference type="InterPro" id="IPR020472">
    <property type="entry name" value="WD40_PAC1"/>
</dbReference>
<dbReference type="FunFam" id="2.130.10.10:FF:000034">
    <property type="entry name" value="Pre-mRNA-processing factor 17, putative"/>
    <property type="match status" value="1"/>
</dbReference>
<dbReference type="PROSITE" id="PS00678">
    <property type="entry name" value="WD_REPEATS_1"/>
    <property type="match status" value="1"/>
</dbReference>
<evidence type="ECO:0000256" key="4">
    <source>
        <dbReference type="ARBA" id="ARBA00022728"/>
    </source>
</evidence>
<evidence type="ECO:0000256" key="7">
    <source>
        <dbReference type="ARBA" id="ARBA00023242"/>
    </source>
</evidence>
<dbReference type="EMBL" id="CP031035">
    <property type="protein sequence ID" value="QDZ19087.1"/>
    <property type="molecule type" value="Genomic_DNA"/>
</dbReference>
<accession>A0A5B8MFA3</accession>
<keyword evidence="4" id="KW-0747">Spliceosome</keyword>
<evidence type="ECO:0000313" key="12">
    <source>
        <dbReference type="Proteomes" id="UP000316726"/>
    </source>
</evidence>
<evidence type="ECO:0000256" key="8">
    <source>
        <dbReference type="ARBA" id="ARBA00068146"/>
    </source>
</evidence>
<dbReference type="GO" id="GO:0071013">
    <property type="term" value="C:catalytic step 2 spliceosome"/>
    <property type="evidence" value="ECO:0007669"/>
    <property type="project" value="InterPro"/>
</dbReference>
<gene>
    <name evidence="11" type="ORF">A3770_02p16050</name>
</gene>
<evidence type="ECO:0000256" key="6">
    <source>
        <dbReference type="ARBA" id="ARBA00023187"/>
    </source>
</evidence>
<dbReference type="Pfam" id="PF00400">
    <property type="entry name" value="WD40"/>
    <property type="match status" value="5"/>
</dbReference>
<dbReference type="InterPro" id="IPR032847">
    <property type="entry name" value="PRPF17"/>
</dbReference>
<keyword evidence="2 9" id="KW-0853">WD repeat</keyword>
<dbReference type="PROSITE" id="PS50294">
    <property type="entry name" value="WD_REPEATS_REGION"/>
    <property type="match status" value="4"/>
</dbReference>
<organism evidence="11 12">
    <name type="scientific">Chloropicon primus</name>
    <dbReference type="NCBI Taxonomy" id="1764295"/>
    <lineage>
        <taxon>Eukaryota</taxon>
        <taxon>Viridiplantae</taxon>
        <taxon>Chlorophyta</taxon>
        <taxon>Chloropicophyceae</taxon>
        <taxon>Chloropicales</taxon>
        <taxon>Chloropicaceae</taxon>
        <taxon>Chloropicon</taxon>
    </lineage>
</organism>
<dbReference type="InterPro" id="IPR019775">
    <property type="entry name" value="WD40_repeat_CS"/>
</dbReference>
<dbReference type="STRING" id="1764295.A0A5B8MFA3"/>
<evidence type="ECO:0000256" key="3">
    <source>
        <dbReference type="ARBA" id="ARBA00022664"/>
    </source>
</evidence>
<dbReference type="CDD" id="cd00200">
    <property type="entry name" value="WD40"/>
    <property type="match status" value="1"/>
</dbReference>
<reference evidence="11 12" key="1">
    <citation type="submission" date="2018-07" db="EMBL/GenBank/DDBJ databases">
        <title>The complete nuclear genome of the prasinophyte Chloropicon primus (CCMP1205).</title>
        <authorList>
            <person name="Pombert J.-F."/>
            <person name="Otis C."/>
            <person name="Turmel M."/>
            <person name="Lemieux C."/>
        </authorList>
    </citation>
    <scope>NUCLEOTIDE SEQUENCE [LARGE SCALE GENOMIC DNA]</scope>
    <source>
        <strain evidence="11 12">CCMP1205</strain>
    </source>
</reference>
<feature type="region of interest" description="Disordered" evidence="10">
    <location>
        <begin position="1"/>
        <end position="20"/>
    </location>
</feature>
<feature type="repeat" description="WD" evidence="9">
    <location>
        <begin position="527"/>
        <end position="560"/>
    </location>
</feature>
<evidence type="ECO:0000256" key="2">
    <source>
        <dbReference type="ARBA" id="ARBA00022574"/>
    </source>
</evidence>
<feature type="repeat" description="WD" evidence="9">
    <location>
        <begin position="264"/>
        <end position="299"/>
    </location>
</feature>
<protein>
    <recommendedName>
        <fullName evidence="8">Pre-mRNA-processing factor 17</fullName>
    </recommendedName>
</protein>
<dbReference type="PRINTS" id="PR00320">
    <property type="entry name" value="GPROTEINBRPT"/>
</dbReference>
<dbReference type="AlphaFoldDB" id="A0A5B8MFA3"/>
<proteinExistence type="predicted"/>
<dbReference type="PANTHER" id="PTHR43979">
    <property type="entry name" value="PRE-MRNA-PROCESSING FACTOR 17"/>
    <property type="match status" value="1"/>
</dbReference>
<feature type="repeat" description="WD" evidence="9">
    <location>
        <begin position="308"/>
        <end position="349"/>
    </location>
</feature>
<dbReference type="PROSITE" id="PS50082">
    <property type="entry name" value="WD_REPEATS_2"/>
    <property type="match status" value="5"/>
</dbReference>
<dbReference type="InterPro" id="IPR015943">
    <property type="entry name" value="WD40/YVTN_repeat-like_dom_sf"/>
</dbReference>
<dbReference type="InterPro" id="IPR001680">
    <property type="entry name" value="WD40_rpt"/>
</dbReference>
<evidence type="ECO:0000256" key="1">
    <source>
        <dbReference type="ARBA" id="ARBA00004123"/>
    </source>
</evidence>
<keyword evidence="3" id="KW-0507">mRNA processing</keyword>
<evidence type="ECO:0000256" key="9">
    <source>
        <dbReference type="PROSITE-ProRule" id="PRU00221"/>
    </source>
</evidence>
<keyword evidence="12" id="KW-1185">Reference proteome</keyword>
<feature type="repeat" description="WD" evidence="9">
    <location>
        <begin position="495"/>
        <end position="526"/>
    </location>
</feature>
<evidence type="ECO:0000256" key="5">
    <source>
        <dbReference type="ARBA" id="ARBA00022737"/>
    </source>
</evidence>
<sequence length="560" mass="63638">MEFLAQYGDEEDEGGREEVGPKVVSSAKIVAAPEVDTVGLALAEDKVVRQGQQLQYQDPSKRVVYQNFKYEEMCAPLAGPSRAFESSGLNVGAKNHPLGNVQVAHVSSYNFDKQFTDFHSQGGAVDPAENRLVSSRRSAPEKPRPAKMAKAASGVPTSRPEKEEEEEEEEEDPFEWRGSKTPWKERTVEAAEYTEEQKKILEEQEKKNAVEAETKTEPEKREDKSFFHGKSERDYAGRSWVEPPKHLRKENDHCYVPKRCIHTWNGHSQCVQAIRFFPESGHLLLSAGMDSKIKIWDVNDTGKCMRTYLGHQKAVRDICFSNDGRKFLSTGYDRNIKLWDTETGQVIRTLSSANMLGYCVKFHPDDDKQNTVLAGCSNKKIYQFDTDSGDIVQEYNEHLGAVNSITFVDENRRFVSTSDDKTMRVWDFGIPVQIKYIADPTMHSMPSVALHPNGNFLVAQSLDNKVVICSTKERFKMNRKRVFKGHNSAGYACQVNFSPDGRFVISGDAEGRCFFWDWKTSRVFRKMKCHDGVCMGAEWHPLETSKVATCGWDGKIRYWD</sequence>
<dbReference type="SUPFAM" id="SSF50978">
    <property type="entry name" value="WD40 repeat-like"/>
    <property type="match status" value="1"/>
</dbReference>
<name>A0A5B8MFA3_9CHLO</name>
<feature type="compositionally biased region" description="Acidic residues" evidence="10">
    <location>
        <begin position="163"/>
        <end position="173"/>
    </location>
</feature>
<evidence type="ECO:0000256" key="10">
    <source>
        <dbReference type="SAM" id="MobiDB-lite"/>
    </source>
</evidence>
<feature type="region of interest" description="Disordered" evidence="10">
    <location>
        <begin position="118"/>
        <end position="179"/>
    </location>
</feature>
<feature type="region of interest" description="Disordered" evidence="10">
    <location>
        <begin position="201"/>
        <end position="228"/>
    </location>
</feature>
<dbReference type="Proteomes" id="UP000316726">
    <property type="component" value="Chromosome 2"/>
</dbReference>
<dbReference type="PANTHER" id="PTHR43979:SF1">
    <property type="entry name" value="PRE-MRNA-PROCESSING FACTOR 17"/>
    <property type="match status" value="1"/>
</dbReference>
<keyword evidence="5" id="KW-0677">Repeat</keyword>
<dbReference type="GO" id="GO:0000398">
    <property type="term" value="P:mRNA splicing, via spliceosome"/>
    <property type="evidence" value="ECO:0007669"/>
    <property type="project" value="InterPro"/>
</dbReference>
<dbReference type="InterPro" id="IPR036322">
    <property type="entry name" value="WD40_repeat_dom_sf"/>
</dbReference>
<dbReference type="Gene3D" id="2.130.10.10">
    <property type="entry name" value="YVTN repeat-like/Quinoprotein amine dehydrogenase"/>
    <property type="match status" value="1"/>
</dbReference>
<keyword evidence="6" id="KW-0508">mRNA splicing</keyword>
<dbReference type="OrthoDB" id="10257301at2759"/>
<keyword evidence="7" id="KW-0539">Nucleus</keyword>